<dbReference type="Pfam" id="PF12668">
    <property type="entry name" value="DUF3791"/>
    <property type="match status" value="1"/>
</dbReference>
<dbReference type="RefSeq" id="WP_226393028.1">
    <property type="nucleotide sequence ID" value="NZ_JADCKB010000016.1"/>
</dbReference>
<reference evidence="1" key="1">
    <citation type="submission" date="2020-10" db="EMBL/GenBank/DDBJ databases">
        <title>ChiBAC.</title>
        <authorList>
            <person name="Zenner C."/>
            <person name="Hitch T.C.A."/>
            <person name="Clavel T."/>
        </authorList>
    </citation>
    <scope>NUCLEOTIDE SEQUENCE</scope>
    <source>
        <strain evidence="1">DSM 107454</strain>
    </source>
</reference>
<organism evidence="1 2">
    <name type="scientific">Ructibacterium gallinarum</name>
    <dbReference type="NCBI Taxonomy" id="2779355"/>
    <lineage>
        <taxon>Bacteria</taxon>
        <taxon>Bacillati</taxon>
        <taxon>Bacillota</taxon>
        <taxon>Clostridia</taxon>
        <taxon>Eubacteriales</taxon>
        <taxon>Oscillospiraceae</taxon>
        <taxon>Ructibacterium</taxon>
    </lineage>
</organism>
<sequence length="47" mass="5838">MIKEGKFLVFCIERYNNAKHLTRKQVTMLFRKYRIPEYILSCFELYC</sequence>
<gene>
    <name evidence="1" type="ORF">INF28_08400</name>
</gene>
<proteinExistence type="predicted"/>
<comment type="caution">
    <text evidence="1">The sequence shown here is derived from an EMBL/GenBank/DDBJ whole genome shotgun (WGS) entry which is preliminary data.</text>
</comment>
<protein>
    <submittedName>
        <fullName evidence="1">DUF3791 domain-containing protein</fullName>
    </submittedName>
</protein>
<name>A0A9D5M2U8_9FIRM</name>
<accession>A0A9D5M2U8</accession>
<evidence type="ECO:0000313" key="2">
    <source>
        <dbReference type="Proteomes" id="UP000806542"/>
    </source>
</evidence>
<dbReference type="Proteomes" id="UP000806542">
    <property type="component" value="Unassembled WGS sequence"/>
</dbReference>
<keyword evidence="2" id="KW-1185">Reference proteome</keyword>
<dbReference type="InterPro" id="IPR024269">
    <property type="entry name" value="DUF3791"/>
</dbReference>
<dbReference type="EMBL" id="JADCKB010000016">
    <property type="protein sequence ID" value="MBE5040478.1"/>
    <property type="molecule type" value="Genomic_DNA"/>
</dbReference>
<evidence type="ECO:0000313" key="1">
    <source>
        <dbReference type="EMBL" id="MBE5040478.1"/>
    </source>
</evidence>
<dbReference type="AlphaFoldDB" id="A0A9D5M2U8"/>